<organism evidence="2 3">
    <name type="scientific">Pseudomonas syringae pv. actinidiae</name>
    <dbReference type="NCBI Taxonomy" id="103796"/>
    <lineage>
        <taxon>Bacteria</taxon>
        <taxon>Pseudomonadati</taxon>
        <taxon>Pseudomonadota</taxon>
        <taxon>Gammaproteobacteria</taxon>
        <taxon>Pseudomonadales</taxon>
        <taxon>Pseudomonadaceae</taxon>
        <taxon>Pseudomonas</taxon>
        <taxon>Pseudomonas syringae</taxon>
    </lineage>
</organism>
<feature type="compositionally biased region" description="Polar residues" evidence="1">
    <location>
        <begin position="81"/>
        <end position="98"/>
    </location>
</feature>
<dbReference type="EMBL" id="BGJZ01000119">
    <property type="protein sequence ID" value="GBH09264.1"/>
    <property type="molecule type" value="Genomic_DNA"/>
</dbReference>
<protein>
    <submittedName>
        <fullName evidence="2">Glycerol-3-phosphate dehydrogenase</fullName>
    </submittedName>
</protein>
<reference evidence="2 3" key="1">
    <citation type="submission" date="2018-04" db="EMBL/GenBank/DDBJ databases">
        <title>Draft genome sequence of Pseudomonas syringae pv. actinidiae biovar 1 strains isolated from kiwifruit in Kagawa prefecture.</title>
        <authorList>
            <person name="Tabuchi M."/>
            <person name="Saito M."/>
            <person name="Fujiwara S."/>
            <person name="Sasa N."/>
            <person name="Akimitsu K."/>
            <person name="Gomi K."/>
            <person name="Konishi-Sugita S."/>
            <person name="Hamano K."/>
            <person name="Kataoka I."/>
        </authorList>
    </citation>
    <scope>NUCLEOTIDE SEQUENCE [LARGE SCALE GENOMIC DNA]</scope>
    <source>
        <strain evidence="2 3">MAFF212206</strain>
    </source>
</reference>
<proteinExistence type="predicted"/>
<evidence type="ECO:0000313" key="2">
    <source>
        <dbReference type="EMBL" id="GBH09264.1"/>
    </source>
</evidence>
<gene>
    <name evidence="2" type="ORF">KPSA1_02658</name>
</gene>
<accession>A0A2V0Q910</accession>
<sequence length="115" mass="12258">MRVGLPINLLTHSAAASPASGTRSESLQTVTPRRLASMSSGTATSRGSKPGAERVTPPSAFHNTDSRDMCGSARWVKNRPLLSSTSIQRRSPANPNRSNDARCNASALQDLRGKR</sequence>
<dbReference type="Proteomes" id="UP000247480">
    <property type="component" value="Unassembled WGS sequence"/>
</dbReference>
<name>A0A2V0Q910_PSESF</name>
<dbReference type="AlphaFoldDB" id="A0A2V0Q910"/>
<evidence type="ECO:0000313" key="3">
    <source>
        <dbReference type="Proteomes" id="UP000247480"/>
    </source>
</evidence>
<comment type="caution">
    <text evidence="2">The sequence shown here is derived from an EMBL/GenBank/DDBJ whole genome shotgun (WGS) entry which is preliminary data.</text>
</comment>
<feature type="compositionally biased region" description="Polar residues" evidence="1">
    <location>
        <begin position="19"/>
        <end position="47"/>
    </location>
</feature>
<evidence type="ECO:0000256" key="1">
    <source>
        <dbReference type="SAM" id="MobiDB-lite"/>
    </source>
</evidence>
<feature type="region of interest" description="Disordered" evidence="1">
    <location>
        <begin position="1"/>
        <end position="115"/>
    </location>
</feature>